<organism evidence="7 8">
    <name type="scientific">Mytilus coruscus</name>
    <name type="common">Sea mussel</name>
    <dbReference type="NCBI Taxonomy" id="42192"/>
    <lineage>
        <taxon>Eukaryota</taxon>
        <taxon>Metazoa</taxon>
        <taxon>Spiralia</taxon>
        <taxon>Lophotrochozoa</taxon>
        <taxon>Mollusca</taxon>
        <taxon>Bivalvia</taxon>
        <taxon>Autobranchia</taxon>
        <taxon>Pteriomorphia</taxon>
        <taxon>Mytilida</taxon>
        <taxon>Mytiloidea</taxon>
        <taxon>Mytilidae</taxon>
        <taxon>Mytilinae</taxon>
        <taxon>Mytilus</taxon>
    </lineage>
</organism>
<keyword evidence="8" id="KW-1185">Reference proteome</keyword>
<dbReference type="PANTHER" id="PTHR11086:SF18">
    <property type="entry name" value="DEOXYCYTIDYLATE DEAMINASE"/>
    <property type="match status" value="1"/>
</dbReference>
<dbReference type="Proteomes" id="UP000507470">
    <property type="component" value="Unassembled WGS sequence"/>
</dbReference>
<sequence>MGRTNISNKSSNDSRSKRMGIQAKPTKKTKIKSNKREWNLKWDEYFMALAFLSAQRSKDPKRQVGACIVNEDKRIVGMGYNGMPNDCKDKDFPWGKGETADDDKHLYGMSICRTPTEKSQTNYKITHELYNVRLNINYLKTQQRMYACPYNKQLAYLASRA</sequence>
<evidence type="ECO:0000256" key="3">
    <source>
        <dbReference type="ARBA" id="ARBA00038938"/>
    </source>
</evidence>
<evidence type="ECO:0000256" key="5">
    <source>
        <dbReference type="SAM" id="MobiDB-lite"/>
    </source>
</evidence>
<dbReference type="Pfam" id="PF00383">
    <property type="entry name" value="dCMP_cyt_deam_1"/>
    <property type="match status" value="1"/>
</dbReference>
<evidence type="ECO:0000256" key="1">
    <source>
        <dbReference type="ARBA" id="ARBA00022727"/>
    </source>
</evidence>
<dbReference type="EC" id="3.5.4.12" evidence="3"/>
<proteinExistence type="predicted"/>
<feature type="domain" description="CMP/dCMP-type deaminase" evidence="6">
    <location>
        <begin position="41"/>
        <end position="87"/>
    </location>
</feature>
<dbReference type="Gene3D" id="3.40.140.10">
    <property type="entry name" value="Cytidine Deaminase, domain 2"/>
    <property type="match status" value="1"/>
</dbReference>
<reference evidence="7 8" key="1">
    <citation type="submission" date="2020-06" db="EMBL/GenBank/DDBJ databases">
        <authorList>
            <person name="Li R."/>
            <person name="Bekaert M."/>
        </authorList>
    </citation>
    <scope>NUCLEOTIDE SEQUENCE [LARGE SCALE GENOMIC DNA]</scope>
    <source>
        <strain evidence="8">wild</strain>
    </source>
</reference>
<dbReference type="InterPro" id="IPR002125">
    <property type="entry name" value="CMP_dCMP_dom"/>
</dbReference>
<dbReference type="GO" id="GO:0004132">
    <property type="term" value="F:dCMP deaminase activity"/>
    <property type="evidence" value="ECO:0007669"/>
    <property type="project" value="UniProtKB-EC"/>
</dbReference>
<evidence type="ECO:0000256" key="4">
    <source>
        <dbReference type="ARBA" id="ARBA00041763"/>
    </source>
</evidence>
<dbReference type="EMBL" id="CACVKT020008246">
    <property type="protein sequence ID" value="CAC5413841.1"/>
    <property type="molecule type" value="Genomic_DNA"/>
</dbReference>
<evidence type="ECO:0000313" key="7">
    <source>
        <dbReference type="EMBL" id="CAC5413841.1"/>
    </source>
</evidence>
<evidence type="ECO:0000313" key="8">
    <source>
        <dbReference type="Proteomes" id="UP000507470"/>
    </source>
</evidence>
<dbReference type="OrthoDB" id="6710946at2759"/>
<dbReference type="GO" id="GO:0005737">
    <property type="term" value="C:cytoplasm"/>
    <property type="evidence" value="ECO:0007669"/>
    <property type="project" value="TreeGrafter"/>
</dbReference>
<dbReference type="PANTHER" id="PTHR11086">
    <property type="entry name" value="DEOXYCYTIDYLATE DEAMINASE-RELATED"/>
    <property type="match status" value="1"/>
</dbReference>
<name>A0A6J8E491_MYTCO</name>
<dbReference type="AlphaFoldDB" id="A0A6J8E491"/>
<accession>A0A6J8E491</accession>
<gene>
    <name evidence="7" type="ORF">MCOR_46699</name>
</gene>
<evidence type="ECO:0000256" key="2">
    <source>
        <dbReference type="ARBA" id="ARBA00022801"/>
    </source>
</evidence>
<dbReference type="InterPro" id="IPR016193">
    <property type="entry name" value="Cytidine_deaminase-like"/>
</dbReference>
<evidence type="ECO:0000259" key="6">
    <source>
        <dbReference type="Pfam" id="PF00383"/>
    </source>
</evidence>
<feature type="region of interest" description="Disordered" evidence="5">
    <location>
        <begin position="1"/>
        <end position="30"/>
    </location>
</feature>
<protein>
    <recommendedName>
        <fullName evidence="4">dCMP deaminase</fullName>
        <ecNumber evidence="3">3.5.4.12</ecNumber>
    </recommendedName>
    <alternativeName>
        <fullName evidence="4">dCMP deaminase</fullName>
    </alternativeName>
</protein>
<keyword evidence="2 7" id="KW-0378">Hydrolase</keyword>
<dbReference type="SUPFAM" id="SSF53927">
    <property type="entry name" value="Cytidine deaminase-like"/>
    <property type="match status" value="1"/>
</dbReference>
<dbReference type="InterPro" id="IPR015517">
    <property type="entry name" value="dCMP_deaminase-rel"/>
</dbReference>
<keyword evidence="1" id="KW-0545">Nucleotide biosynthesis</keyword>